<dbReference type="InterPro" id="IPR014977">
    <property type="entry name" value="WRC_dom"/>
</dbReference>
<dbReference type="InParanoid" id="B9RDF2"/>
<evidence type="ECO:0000256" key="3">
    <source>
        <dbReference type="ARBA" id="ARBA00023242"/>
    </source>
</evidence>
<proteinExistence type="inferred from homology"/>
<feature type="domain" description="WRC" evidence="8">
    <location>
        <begin position="311"/>
        <end position="355"/>
    </location>
</feature>
<dbReference type="STRING" id="3988.B9RDF2"/>
<comment type="caution">
    <text evidence="4">Lacks conserved residue(s) required for the propagation of feature annotation.</text>
</comment>
<dbReference type="Pfam" id="PF08879">
    <property type="entry name" value="WRC"/>
    <property type="match status" value="2"/>
</dbReference>
<comment type="similarity">
    <text evidence="2 5">Belongs to the GRF family.</text>
</comment>
<evidence type="ECO:0000256" key="1">
    <source>
        <dbReference type="ARBA" id="ARBA00004123"/>
    </source>
</evidence>
<organism evidence="9 10">
    <name type="scientific">Ricinus communis</name>
    <name type="common">Castor bean</name>
    <dbReference type="NCBI Taxonomy" id="3988"/>
    <lineage>
        <taxon>Eukaryota</taxon>
        <taxon>Viridiplantae</taxon>
        <taxon>Streptophyta</taxon>
        <taxon>Embryophyta</taxon>
        <taxon>Tracheophyta</taxon>
        <taxon>Spermatophyta</taxon>
        <taxon>Magnoliopsida</taxon>
        <taxon>eudicotyledons</taxon>
        <taxon>Gunneridae</taxon>
        <taxon>Pentapetalae</taxon>
        <taxon>rosids</taxon>
        <taxon>fabids</taxon>
        <taxon>Malpighiales</taxon>
        <taxon>Euphorbiaceae</taxon>
        <taxon>Acalyphoideae</taxon>
        <taxon>Acalypheae</taxon>
        <taxon>Ricinus</taxon>
    </lineage>
</organism>
<dbReference type="SMART" id="SM00951">
    <property type="entry name" value="QLQ"/>
    <property type="match status" value="1"/>
</dbReference>
<dbReference type="GO" id="GO:0099402">
    <property type="term" value="P:plant organ development"/>
    <property type="evidence" value="ECO:0007669"/>
    <property type="project" value="UniProtKB-ARBA"/>
</dbReference>
<evidence type="ECO:0000256" key="4">
    <source>
        <dbReference type="PROSITE-ProRule" id="PRU01002"/>
    </source>
</evidence>
<evidence type="ECO:0000256" key="2">
    <source>
        <dbReference type="ARBA" id="ARBA00008122"/>
    </source>
</evidence>
<reference evidence="10" key="1">
    <citation type="journal article" date="2010" name="Nat. Biotechnol.">
        <title>Draft genome sequence of the oilseed species Ricinus communis.</title>
        <authorList>
            <person name="Chan A.P."/>
            <person name="Crabtree J."/>
            <person name="Zhao Q."/>
            <person name="Lorenzi H."/>
            <person name="Orvis J."/>
            <person name="Puiu D."/>
            <person name="Melake-Berhan A."/>
            <person name="Jones K.M."/>
            <person name="Redman J."/>
            <person name="Chen G."/>
            <person name="Cahoon E.B."/>
            <person name="Gedil M."/>
            <person name="Stanke M."/>
            <person name="Haas B.J."/>
            <person name="Wortman J.R."/>
            <person name="Fraser-Liggett C.M."/>
            <person name="Ravel J."/>
            <person name="Rabinowicz P.D."/>
        </authorList>
    </citation>
    <scope>NUCLEOTIDE SEQUENCE [LARGE SCALE GENOMIC DNA]</scope>
    <source>
        <strain evidence="10">cv. Hale</strain>
    </source>
</reference>
<name>B9RDF2_RICCO</name>
<evidence type="ECO:0000313" key="10">
    <source>
        <dbReference type="Proteomes" id="UP000008311"/>
    </source>
</evidence>
<dbReference type="EMBL" id="EQ973775">
    <property type="protein sequence ID" value="EEF50410.1"/>
    <property type="molecule type" value="Genomic_DNA"/>
</dbReference>
<evidence type="ECO:0000259" key="7">
    <source>
        <dbReference type="PROSITE" id="PS51666"/>
    </source>
</evidence>
<dbReference type="InterPro" id="IPR014978">
    <property type="entry name" value="Gln-Leu-Gln_QLQ"/>
</dbReference>
<dbReference type="PROSITE" id="PS51666">
    <property type="entry name" value="QLQ"/>
    <property type="match status" value="1"/>
</dbReference>
<feature type="domain" description="QLQ" evidence="7">
    <location>
        <begin position="51"/>
        <end position="86"/>
    </location>
</feature>
<dbReference type="GO" id="GO:0005634">
    <property type="term" value="C:nucleus"/>
    <property type="evidence" value="ECO:0007669"/>
    <property type="project" value="UniProtKB-SubCell"/>
</dbReference>
<gene>
    <name evidence="9" type="ORF">RCOM_1612510</name>
</gene>
<feature type="region of interest" description="Disordered" evidence="6">
    <location>
        <begin position="160"/>
        <end position="185"/>
    </location>
</feature>
<evidence type="ECO:0000313" key="9">
    <source>
        <dbReference type="EMBL" id="EEF50410.1"/>
    </source>
</evidence>
<dbReference type="Proteomes" id="UP000008311">
    <property type="component" value="Unassembled WGS sequence"/>
</dbReference>
<dbReference type="InterPro" id="IPR031137">
    <property type="entry name" value="GRF"/>
</dbReference>
<dbReference type="PANTHER" id="PTHR31602">
    <property type="entry name" value="GROWTH-REGULATING FACTOR 5"/>
    <property type="match status" value="1"/>
</dbReference>
<evidence type="ECO:0000259" key="8">
    <source>
        <dbReference type="PROSITE" id="PS51667"/>
    </source>
</evidence>
<feature type="short sequence motif" description="Bipartite nuclear localization signal" evidence="4">
    <location>
        <begin position="110"/>
        <end position="120"/>
    </location>
</feature>
<keyword evidence="3 4" id="KW-0539">Nucleus</keyword>
<evidence type="ECO:0000256" key="6">
    <source>
        <dbReference type="SAM" id="MobiDB-lite"/>
    </source>
</evidence>
<feature type="domain" description="WRC" evidence="8">
    <location>
        <begin position="105"/>
        <end position="149"/>
    </location>
</feature>
<keyword evidence="10" id="KW-1185">Reference proteome</keyword>
<dbReference type="eggNOG" id="ENOG502RD11">
    <property type="taxonomic scope" value="Eukaryota"/>
</dbReference>
<comment type="domain">
    <text evidence="5">The QLQ domain and WRC domain may be involved in protein-protein interaction and DNA-binding, respectively.</text>
</comment>
<dbReference type="GO" id="GO:0006351">
    <property type="term" value="P:DNA-templated transcription"/>
    <property type="evidence" value="ECO:0007669"/>
    <property type="project" value="UniProtKB-UniRule"/>
</dbReference>
<dbReference type="GO" id="GO:0006355">
    <property type="term" value="P:regulation of DNA-templated transcription"/>
    <property type="evidence" value="ECO:0007669"/>
    <property type="project" value="InterPro"/>
</dbReference>
<evidence type="ECO:0000256" key="5">
    <source>
        <dbReference type="RuleBase" id="RU367127"/>
    </source>
</evidence>
<dbReference type="GO" id="GO:0005524">
    <property type="term" value="F:ATP binding"/>
    <property type="evidence" value="ECO:0007669"/>
    <property type="project" value="UniProtKB-UniRule"/>
</dbReference>
<accession>B9RDF2</accession>
<feature type="short sequence motif" description="Bipartite nuclear localization signal" evidence="4">
    <location>
        <begin position="138"/>
        <end position="145"/>
    </location>
</feature>
<keyword evidence="5" id="KW-0804">Transcription</keyword>
<dbReference type="FunCoup" id="B9RDF2">
    <property type="interactions" value="11"/>
</dbReference>
<keyword evidence="5" id="KW-0805">Transcription regulation</keyword>
<comment type="function">
    <text evidence="5">Transcription activator.</text>
</comment>
<dbReference type="PROSITE" id="PS51667">
    <property type="entry name" value="WRC"/>
    <property type="match status" value="2"/>
</dbReference>
<keyword evidence="5" id="KW-0010">Activator</keyword>
<dbReference type="AlphaFoldDB" id="B9RDF2"/>
<sequence length="436" mass="47217">MIKYGTLKVVVQVKKAKEEEEELASSMNLIIGIGAAEHHDSLVIVKHEKPLLTAAQLNELKLQVSIYEYIAAGLPVPSALVFPIWKSFAASFHSCGSIANAGIRPSYSGRCRRTDGKKWRCKKIVVTGQKYCERHMHRGRHRSRKPVEASQVVAASEATSLNNSTKISENSSTISTPASLSNHVNSATRTTNVDTKIMTANTTLTAKDVGCVNAKETMITSTVLTDSTIGTATMGTNKSSSNGSRKINGIDDKKGNCGNNANLKNLTDRGNNGKNIINASSATPQGMNFSPKSVLQVEGCSSACFCRSDAELETGRCRRTDGKKWRCRRDVVPNEKYCKMHMHRGAKKRREGLQSLAHLNATTNILTSIRLQSTTVLPNKEDSTYLNTNLSISISAPANPQLAINNDLSNKTISSSSSTTISDTIAACCEDIDFSS</sequence>
<dbReference type="Pfam" id="PF08880">
    <property type="entry name" value="QLQ"/>
    <property type="match status" value="1"/>
</dbReference>
<comment type="subcellular location">
    <subcellularLocation>
        <location evidence="1 4 5">Nucleus</location>
    </subcellularLocation>
</comment>
<protein>
    <recommendedName>
        <fullName evidence="5">Growth-regulating factor</fullName>
    </recommendedName>
</protein>
<dbReference type="PANTHER" id="PTHR31602:SF81">
    <property type="entry name" value="GROWTH-REGULATING FACTOR 9"/>
    <property type="match status" value="1"/>
</dbReference>